<keyword evidence="1" id="KW-0677">Repeat</keyword>
<feature type="repeat" description="ANK" evidence="3">
    <location>
        <begin position="980"/>
        <end position="1012"/>
    </location>
</feature>
<dbReference type="PANTHER" id="PTHR24198:SF165">
    <property type="entry name" value="ANKYRIN REPEAT-CONTAINING PROTEIN-RELATED"/>
    <property type="match status" value="1"/>
</dbReference>
<protein>
    <recommendedName>
        <fullName evidence="4">NACHT domain-containing protein</fullName>
    </recommendedName>
</protein>
<dbReference type="InterPro" id="IPR036770">
    <property type="entry name" value="Ankyrin_rpt-contain_sf"/>
</dbReference>
<keyword evidence="2 3" id="KW-0040">ANK repeat</keyword>
<dbReference type="SUPFAM" id="SSF52540">
    <property type="entry name" value="P-loop containing nucleoside triphosphate hydrolases"/>
    <property type="match status" value="1"/>
</dbReference>
<feature type="repeat" description="ANK" evidence="3">
    <location>
        <begin position="1312"/>
        <end position="1344"/>
    </location>
</feature>
<sequence length="1750" mass="189242">MKGDKTLVFNAILRGNNSVEATVDRENKLRKKYTVKIFVDDRVVEKSLKLKYNTSTSKWEWNSSSQIQLSPSSVVKIELCCGLGKGFLRGTDHFVGQYEGLVVDLLENDSSFALKDKTEKTVSAKMKLALSSVPPTDSTVKEFMASVEADVSALRIIDGDLLDTATFLKQTLNITVSIIGKLSKAHPLLNVSWTVIAELYEVVKRTHEEDESIQDLAKVLHELLATANELQDLPVIASTTNVIEDIARQSLRVAALIHDYASRTLAGRILRTPLGEMKSRIEKCQKDCTFLRQRLYGRVHIDNRRTLDVLKEHILADKIYKWLWPSERPIDISQNYNEAHGKRQSGTCLWFYEDERFSRWLERPGFIWVHGQAGSGKTILISSIIDRLPEPNLSTGVGYFLFDARDGQMDSQQHMKFIRSLLYQLSDARHGGIPQDVVNLYHKCGAAQPLDDQLEDLLRRILARFERVFVVIDALDECADRHRTRDWIKSVLKISGGRIHLVITSRPELDIKDVFEELCDYSVDVGTAENNTDIATYIDEQMRLSFTNLDKESRDAIASSLKNKAEGSFRYIALQLAELEACSSRDELEKALINLPEGLDEIYDRILRKCERKHVFELKTFLQFLAFSTRPMSVDELAETITIDFSSPNSPTFNPKKRYLDPNTVLKRCGGLVTILVRYSSTETCAPTVILSHFSVKEYLISNRIRDEFRTTRIQSHNHLTTVLTVYLLEMEAVEAASEHPTALAYYAARNWEEYIKFAVIKKSSVLFEMVLKLLRRRDGMLLKYFNTWSKTFELDPLYVAALHGLHPVVESLLEAGEDPNATCGTLGNALQAACIKIDRDMGGVISDDEDTIAQESDYEAVVSLILKNGADVNAAGGEYDTALQAACYAGNQRLVEMLLESGADVNAQGGESRYGNALQAAAYSGHDGIVALLLEHGANIHAEGGKYGNALQAACYKGHQYVVQMLLEHGADTNIQEGEFGNALQAAAYCGHQRIVTLLLEHGADINAVGGEYGNALQAACFRGNQCLVEMLLKHGAKTTVQGGEYGNAIQAAAFGCHDRIVTLLLEHGADINATGGQYGSTLQAACCRGSQRLVEILLENRADVNAQGGHFGNALQAAAQGGYNGIVTLLLEYGADINAAGGEYGNALQAACYQKSQPLVEMLLKNGADVNAQGGDFGNALQAAAYGGNNGTVCLLLEHGADVNAEGGKFGTALQAACEAGNQSVVEILLDKGADTVIQGGLYGNALQAAAYSGHQGIVILLLQNGADVNAAGGILTYGNALQTACFQGNECVVEVLLKNGADANAQEGSYDNALQAAAYNGHDRIVALLLEHGADIHAVAGKHGSALEAACSGGSQRSVEMIMDHILYVSRQGRDFGNALQAAAFGGHNRIVTLLLEHGADINAVGGEYGSVLQAACNRGNLGLVKMLLDRGAEINTEGGEFGNAIHAAALGGHDGVVTLLLKQGADVNAIGGQCGSALQAACCRGNLRLVEMLLEHGADVNVQCGKYGNALQAAACSGHNRIVALLLEHGANIHATGGQYGSALQAACCGGSQHLVEMLLKTGADTNTQGGHFGNPLQAAAYNGRNGIVACLLEHGANVNAKGGEYGSALQAACLRGHKYVVKMLLQNGADTVIQGGVYGNALQAAAYGAHDGIVILLLQNGAVINATGGKYGNALQAVCENKYHWSPTRREKVIEVLLEYGAEVTSLEYATNISNPVLQQKLLDGFEDYQRNSMAMFCPSGIACA</sequence>
<dbReference type="PROSITE" id="PS50837">
    <property type="entry name" value="NACHT"/>
    <property type="match status" value="1"/>
</dbReference>
<dbReference type="SMART" id="SM00248">
    <property type="entry name" value="ANK"/>
    <property type="match status" value="26"/>
</dbReference>
<dbReference type="Gene3D" id="1.25.40.20">
    <property type="entry name" value="Ankyrin repeat-containing domain"/>
    <property type="match status" value="5"/>
</dbReference>
<dbReference type="SUPFAM" id="SSF48403">
    <property type="entry name" value="Ankyrin repeat"/>
    <property type="match status" value="3"/>
</dbReference>
<dbReference type="Pfam" id="PF24883">
    <property type="entry name" value="NPHP3_N"/>
    <property type="match status" value="1"/>
</dbReference>
<gene>
    <name evidence="5" type="ORF">JR316_011755</name>
</gene>
<feature type="repeat" description="ANK" evidence="3">
    <location>
        <begin position="1411"/>
        <end position="1443"/>
    </location>
</feature>
<dbReference type="InterPro" id="IPR056884">
    <property type="entry name" value="NPHP3-like_N"/>
</dbReference>
<dbReference type="Pfam" id="PF22939">
    <property type="entry name" value="WHD_GPIID"/>
    <property type="match status" value="1"/>
</dbReference>
<feature type="repeat" description="ANK" evidence="3">
    <location>
        <begin position="1178"/>
        <end position="1210"/>
    </location>
</feature>
<feature type="repeat" description="ANK" evidence="3">
    <location>
        <begin position="1444"/>
        <end position="1476"/>
    </location>
</feature>
<feature type="repeat" description="ANK" evidence="3">
    <location>
        <begin position="1543"/>
        <end position="1575"/>
    </location>
</feature>
<evidence type="ECO:0000313" key="5">
    <source>
        <dbReference type="EMBL" id="KAG5163408.1"/>
    </source>
</evidence>
<feature type="repeat" description="ANK" evidence="3">
    <location>
        <begin position="1112"/>
        <end position="1144"/>
    </location>
</feature>
<proteinExistence type="predicted"/>
<dbReference type="Pfam" id="PF12796">
    <property type="entry name" value="Ank_2"/>
    <property type="match status" value="8"/>
</dbReference>
<evidence type="ECO:0000256" key="2">
    <source>
        <dbReference type="ARBA" id="ARBA00023043"/>
    </source>
</evidence>
<comment type="caution">
    <text evidence="5">The sequence shown here is derived from an EMBL/GenBank/DDBJ whole genome shotgun (WGS) entry which is preliminary data.</text>
</comment>
<feature type="repeat" description="ANK" evidence="3">
    <location>
        <begin position="879"/>
        <end position="911"/>
    </location>
</feature>
<name>A0A8H7XPJ2_PSICU</name>
<reference evidence="5" key="1">
    <citation type="submission" date="2021-02" db="EMBL/GenBank/DDBJ databases">
        <title>Psilocybe cubensis genome.</title>
        <authorList>
            <person name="Mckernan K.J."/>
            <person name="Crawford S."/>
            <person name="Trippe A."/>
            <person name="Kane L.T."/>
            <person name="Mclaughlin S."/>
        </authorList>
    </citation>
    <scope>NUCLEOTIDE SEQUENCE [LARGE SCALE GENOMIC DNA]</scope>
    <source>
        <strain evidence="5">MGC-MH-2018</strain>
    </source>
</reference>
<dbReference type="PANTHER" id="PTHR24198">
    <property type="entry name" value="ANKYRIN REPEAT AND PROTEIN KINASE DOMAIN-CONTAINING PROTEIN"/>
    <property type="match status" value="1"/>
</dbReference>
<feature type="repeat" description="ANK" evidence="3">
    <location>
        <begin position="1576"/>
        <end position="1608"/>
    </location>
</feature>
<dbReference type="PROSITE" id="PS50297">
    <property type="entry name" value="ANK_REP_REGION"/>
    <property type="match status" value="13"/>
</dbReference>
<dbReference type="Pfam" id="PF00023">
    <property type="entry name" value="Ank"/>
    <property type="match status" value="1"/>
</dbReference>
<dbReference type="InterPro" id="IPR002110">
    <property type="entry name" value="Ankyrin_rpt"/>
</dbReference>
<feature type="repeat" description="ANK" evidence="3">
    <location>
        <begin position="947"/>
        <end position="979"/>
    </location>
</feature>
<feature type="repeat" description="ANK" evidence="3">
    <location>
        <begin position="1211"/>
        <end position="1243"/>
    </location>
</feature>
<feature type="repeat" description="ANK" evidence="3">
    <location>
        <begin position="1609"/>
        <end position="1641"/>
    </location>
</feature>
<feature type="repeat" description="ANK" evidence="3">
    <location>
        <begin position="1510"/>
        <end position="1542"/>
    </location>
</feature>
<dbReference type="InterPro" id="IPR054471">
    <property type="entry name" value="GPIID_WHD"/>
</dbReference>
<dbReference type="PROSITE" id="PS50088">
    <property type="entry name" value="ANK_REPEAT"/>
    <property type="match status" value="19"/>
</dbReference>
<feature type="repeat" description="ANK" evidence="3">
    <location>
        <begin position="1279"/>
        <end position="1311"/>
    </location>
</feature>
<dbReference type="InterPro" id="IPR027417">
    <property type="entry name" value="P-loop_NTPase"/>
</dbReference>
<evidence type="ECO:0000256" key="1">
    <source>
        <dbReference type="ARBA" id="ARBA00022737"/>
    </source>
</evidence>
<feature type="repeat" description="ANK" evidence="3">
    <location>
        <begin position="1477"/>
        <end position="1509"/>
    </location>
</feature>
<feature type="domain" description="NACHT" evidence="4">
    <location>
        <begin position="365"/>
        <end position="507"/>
    </location>
</feature>
<feature type="repeat" description="ANK" evidence="3">
    <location>
        <begin position="1378"/>
        <end position="1410"/>
    </location>
</feature>
<feature type="repeat" description="ANK" evidence="3">
    <location>
        <begin position="1145"/>
        <end position="1177"/>
    </location>
</feature>
<dbReference type="Gene3D" id="3.40.50.300">
    <property type="entry name" value="P-loop containing nucleotide triphosphate hydrolases"/>
    <property type="match status" value="1"/>
</dbReference>
<feature type="repeat" description="ANK" evidence="3">
    <location>
        <begin position="1247"/>
        <end position="1276"/>
    </location>
</feature>
<evidence type="ECO:0000256" key="3">
    <source>
        <dbReference type="PROSITE-ProRule" id="PRU00023"/>
    </source>
</evidence>
<evidence type="ECO:0000259" key="4">
    <source>
        <dbReference type="PROSITE" id="PS50837"/>
    </source>
</evidence>
<accession>A0A8H7XPJ2</accession>
<organism evidence="5">
    <name type="scientific">Psilocybe cubensis</name>
    <name type="common">Psychedelic mushroom</name>
    <name type="synonym">Stropharia cubensis</name>
    <dbReference type="NCBI Taxonomy" id="181762"/>
    <lineage>
        <taxon>Eukaryota</taxon>
        <taxon>Fungi</taxon>
        <taxon>Dikarya</taxon>
        <taxon>Basidiomycota</taxon>
        <taxon>Agaricomycotina</taxon>
        <taxon>Agaricomycetes</taxon>
        <taxon>Agaricomycetidae</taxon>
        <taxon>Agaricales</taxon>
        <taxon>Agaricineae</taxon>
        <taxon>Strophariaceae</taxon>
        <taxon>Psilocybe</taxon>
    </lineage>
</organism>
<dbReference type="EMBL" id="JAFIQS010000015">
    <property type="protein sequence ID" value="KAG5163408.1"/>
    <property type="molecule type" value="Genomic_DNA"/>
</dbReference>
<dbReference type="InterPro" id="IPR007111">
    <property type="entry name" value="NACHT_NTPase"/>
</dbReference>
<feature type="repeat" description="ANK" evidence="3">
    <location>
        <begin position="914"/>
        <end position="946"/>
    </location>
</feature>